<dbReference type="Gene3D" id="1.10.3470.10">
    <property type="entry name" value="ABC transporter involved in vitamin B12 uptake, BtuC"/>
    <property type="match status" value="1"/>
</dbReference>
<evidence type="ECO:0000256" key="2">
    <source>
        <dbReference type="ARBA" id="ARBA00007935"/>
    </source>
</evidence>
<dbReference type="InterPro" id="IPR000522">
    <property type="entry name" value="ABC_transptr_permease_BtuC"/>
</dbReference>
<evidence type="ECO:0000256" key="1">
    <source>
        <dbReference type="ARBA" id="ARBA00004651"/>
    </source>
</evidence>
<dbReference type="InterPro" id="IPR037294">
    <property type="entry name" value="ABC_BtuC-like"/>
</dbReference>
<dbReference type="CDD" id="cd06550">
    <property type="entry name" value="TM_ABC_iron-siderophores_like"/>
    <property type="match status" value="1"/>
</dbReference>
<proteinExistence type="inferred from homology"/>
<feature type="transmembrane region" description="Helical" evidence="12">
    <location>
        <begin position="111"/>
        <end position="130"/>
    </location>
</feature>
<dbReference type="STRING" id="586411.SAMN05216187_103173"/>
<dbReference type="GO" id="GO:0005886">
    <property type="term" value="C:plasma membrane"/>
    <property type="evidence" value="ECO:0007669"/>
    <property type="project" value="UniProtKB-SubCell"/>
</dbReference>
<feature type="transmembrane region" description="Helical" evidence="12">
    <location>
        <begin position="295"/>
        <end position="317"/>
    </location>
</feature>
<evidence type="ECO:0000256" key="12">
    <source>
        <dbReference type="SAM" id="Phobius"/>
    </source>
</evidence>
<dbReference type="GO" id="GO:0033214">
    <property type="term" value="P:siderophore-iron import into cell"/>
    <property type="evidence" value="ECO:0007669"/>
    <property type="project" value="TreeGrafter"/>
</dbReference>
<feature type="transmembrane region" description="Helical" evidence="12">
    <location>
        <begin position="136"/>
        <end position="157"/>
    </location>
</feature>
<feature type="transmembrane region" description="Helical" evidence="12">
    <location>
        <begin position="256"/>
        <end position="283"/>
    </location>
</feature>
<keyword evidence="8 12" id="KW-0472">Membrane</keyword>
<evidence type="ECO:0000256" key="3">
    <source>
        <dbReference type="ARBA" id="ARBA00018524"/>
    </source>
</evidence>
<feature type="transmembrane region" description="Helical" evidence="12">
    <location>
        <begin position="324"/>
        <end position="344"/>
    </location>
</feature>
<dbReference type="Pfam" id="PF01032">
    <property type="entry name" value="FecCD"/>
    <property type="match status" value="1"/>
</dbReference>
<keyword evidence="7 12" id="KW-1133">Transmembrane helix</keyword>
<feature type="transmembrane region" description="Helical" evidence="12">
    <location>
        <begin position="28"/>
        <end position="50"/>
    </location>
</feature>
<reference evidence="14" key="1">
    <citation type="submission" date="2016-10" db="EMBL/GenBank/DDBJ databases">
        <authorList>
            <person name="Varghese N."/>
            <person name="Submissions S."/>
        </authorList>
    </citation>
    <scope>NUCLEOTIDE SEQUENCE [LARGE SCALE GENOMIC DNA]</scope>
    <source>
        <strain evidence="14">CGMCC 1.8911</strain>
    </source>
</reference>
<gene>
    <name evidence="13" type="ORF">SAMN05216187_103173</name>
</gene>
<keyword evidence="4" id="KW-0813">Transport</keyword>
<evidence type="ECO:0000256" key="9">
    <source>
        <dbReference type="ARBA" id="ARBA00025320"/>
    </source>
</evidence>
<evidence type="ECO:0000256" key="10">
    <source>
        <dbReference type="ARBA" id="ARBA00031149"/>
    </source>
</evidence>
<comment type="similarity">
    <text evidence="2">Belongs to the binding-protein-dependent transport system permease family. FecCD subfamily.</text>
</comment>
<keyword evidence="5" id="KW-1003">Cell membrane</keyword>
<dbReference type="OrthoDB" id="9811721at2"/>
<evidence type="ECO:0000256" key="4">
    <source>
        <dbReference type="ARBA" id="ARBA00022448"/>
    </source>
</evidence>
<name>A0A1G8XIL5_9STAP</name>
<feature type="transmembrane region" description="Helical" evidence="12">
    <location>
        <begin position="210"/>
        <end position="228"/>
    </location>
</feature>
<dbReference type="SUPFAM" id="SSF81345">
    <property type="entry name" value="ABC transporter involved in vitamin B12 uptake, BtuC"/>
    <property type="match status" value="1"/>
</dbReference>
<dbReference type="PANTHER" id="PTHR30472">
    <property type="entry name" value="FERRIC ENTEROBACTIN TRANSPORT SYSTEM PERMEASE PROTEIN"/>
    <property type="match status" value="1"/>
</dbReference>
<evidence type="ECO:0000256" key="6">
    <source>
        <dbReference type="ARBA" id="ARBA00022692"/>
    </source>
</evidence>
<dbReference type="AlphaFoldDB" id="A0A1G8XIL5"/>
<evidence type="ECO:0000256" key="5">
    <source>
        <dbReference type="ARBA" id="ARBA00022475"/>
    </source>
</evidence>
<feature type="transmembrane region" description="Helical" evidence="12">
    <location>
        <begin position="169"/>
        <end position="190"/>
    </location>
</feature>
<dbReference type="EMBL" id="FNFI01000003">
    <property type="protein sequence ID" value="SDJ90257.1"/>
    <property type="molecule type" value="Genomic_DNA"/>
</dbReference>
<feature type="transmembrane region" description="Helical" evidence="12">
    <location>
        <begin position="82"/>
        <end position="99"/>
    </location>
</feature>
<accession>A0A1G8XIL5</accession>
<comment type="function">
    <text evidence="9">Part of the binding-protein-dependent transport system for heme-iron. Responsible for the translocation of the substrate across the membrane.</text>
</comment>
<evidence type="ECO:0000256" key="7">
    <source>
        <dbReference type="ARBA" id="ARBA00022989"/>
    </source>
</evidence>
<protein>
    <recommendedName>
        <fullName evidence="3">Probable heme-iron transport system permease protein IsdF</fullName>
    </recommendedName>
    <alternativeName>
        <fullName evidence="11">Iron-regulated surface determinant protein F</fullName>
    </alternativeName>
    <alternativeName>
        <fullName evidence="10">Staphylococcal iron-regulated protein G</fullName>
    </alternativeName>
</protein>
<evidence type="ECO:0000256" key="11">
    <source>
        <dbReference type="ARBA" id="ARBA00031465"/>
    </source>
</evidence>
<dbReference type="PANTHER" id="PTHR30472:SF58">
    <property type="entry name" value="IRON(3+)-HYDROXAMATE IMPORT SYSTEM PERMEASE PROTEIN FHUB"/>
    <property type="match status" value="1"/>
</dbReference>
<comment type="subcellular location">
    <subcellularLocation>
        <location evidence="1">Cell membrane</location>
        <topology evidence="1">Multi-pass membrane protein</topology>
    </subcellularLocation>
</comment>
<evidence type="ECO:0000313" key="14">
    <source>
        <dbReference type="Proteomes" id="UP000242700"/>
    </source>
</evidence>
<dbReference type="GO" id="GO:0022857">
    <property type="term" value="F:transmembrane transporter activity"/>
    <property type="evidence" value="ECO:0007669"/>
    <property type="project" value="InterPro"/>
</dbReference>
<evidence type="ECO:0000256" key="8">
    <source>
        <dbReference type="ARBA" id="ARBA00023136"/>
    </source>
</evidence>
<sequence>MSKFNSSLSEKEQVNAVKNTAKPVRGTLIITGGLVFLLFAFAASISLGAADINLSTIWNALFNFNESLTQHQIIWELRFPRIIGAAIVGAAFSVAGALMQGMTRNPLADSGLLGLNAGAVMMLAISFSFFPGLPYVYVVLLSFFGAALGAGIVYGIGSMSRNGLTPIRLVLAGAAVTALLTALAEGIALYFNVGQDMAFWYAGGVSGTRWSHLAVITPIVIVMLFIAIRISKSITILSLGEEVAVSLGERTVRTKLISAGVIVVLAGLAVSVVGAVSFIGLIVPHLTRRLVGYDYRWIIPVSAVVGAILVVAADLAARTLNAPFEIPIGALISLIGVPFFLYLARKGGKEI</sequence>
<dbReference type="RefSeq" id="WP_092595866.1">
    <property type="nucleotide sequence ID" value="NZ_FNFI01000003.1"/>
</dbReference>
<organism evidence="13 14">
    <name type="scientific">Jeotgalicoccus aerolatus</name>
    <dbReference type="NCBI Taxonomy" id="709510"/>
    <lineage>
        <taxon>Bacteria</taxon>
        <taxon>Bacillati</taxon>
        <taxon>Bacillota</taxon>
        <taxon>Bacilli</taxon>
        <taxon>Bacillales</taxon>
        <taxon>Staphylococcaceae</taxon>
        <taxon>Jeotgalicoccus</taxon>
    </lineage>
</organism>
<evidence type="ECO:0000313" key="13">
    <source>
        <dbReference type="EMBL" id="SDJ90257.1"/>
    </source>
</evidence>
<dbReference type="Proteomes" id="UP000242700">
    <property type="component" value="Unassembled WGS sequence"/>
</dbReference>
<keyword evidence="6 12" id="KW-0812">Transmembrane</keyword>
<dbReference type="FunFam" id="1.10.3470.10:FF:000001">
    <property type="entry name" value="Vitamin B12 ABC transporter permease BtuC"/>
    <property type="match status" value="1"/>
</dbReference>